<sequence>MNGCSTAALISEPNVRGRRENRPRVFPPTTNAPALSVSGMVLLRHVSKKACMGMGPACVATAAHAGPFWPVIPCLIRNPVGLSRYRLSPV</sequence>
<dbReference type="EMBL" id="FP565575">
    <property type="protein sequence ID" value="CBE69709.1"/>
    <property type="molecule type" value="Genomic_DNA"/>
</dbReference>
<dbReference type="KEGG" id="mox:DAMO_2636"/>
<accession>D5MK87</accession>
<evidence type="ECO:0000313" key="2">
    <source>
        <dbReference type="Proteomes" id="UP000006898"/>
    </source>
</evidence>
<name>D5MK87_METO1</name>
<reference evidence="1 2" key="1">
    <citation type="journal article" date="2010" name="Nature">
        <title>Nitrite-driven anaerobic methane oxidation by oxygenic bacteria.</title>
        <authorList>
            <person name="Ettwig K.F."/>
            <person name="Butler M.K."/>
            <person name="Le Paslier D."/>
            <person name="Pelletier E."/>
            <person name="Mangenot S."/>
            <person name="Kuypers M.M.M."/>
            <person name="Schreiber F."/>
            <person name="Dutilh B.E."/>
            <person name="Zedelius J."/>
            <person name="de Beer D."/>
            <person name="Gloerich J."/>
            <person name="Wessels H.J.C.T."/>
            <person name="van Allen T."/>
            <person name="Luesken F."/>
            <person name="Wu M."/>
            <person name="van de Pas-Schoonen K.T."/>
            <person name="Op den Camp H.J.M."/>
            <person name="Janssen-Megens E.M."/>
            <person name="Francoijs K-J."/>
            <person name="Stunnenberg H."/>
            <person name="Weissenbach J."/>
            <person name="Jetten M.S.M."/>
            <person name="Strous M."/>
        </authorList>
    </citation>
    <scope>NUCLEOTIDE SEQUENCE [LARGE SCALE GENOMIC DNA]</scope>
</reference>
<evidence type="ECO:0000313" key="1">
    <source>
        <dbReference type="EMBL" id="CBE69709.1"/>
    </source>
</evidence>
<organism evidence="1 2">
    <name type="scientific">Methylomirabilis oxygeniifera</name>
    <dbReference type="NCBI Taxonomy" id="671143"/>
    <lineage>
        <taxon>Bacteria</taxon>
        <taxon>Candidatus Methylomirabilota</taxon>
        <taxon>Candidatus Methylomirabilia</taxon>
        <taxon>Candidatus Methylomirabilales</taxon>
        <taxon>Candidatus Methylomirabilaceae</taxon>
        <taxon>Candidatus Methylomirabilis</taxon>
    </lineage>
</organism>
<dbReference type="HOGENOM" id="CLU_2435389_0_0_0"/>
<protein>
    <submittedName>
        <fullName evidence="1">Uncharacterized protein</fullName>
    </submittedName>
</protein>
<proteinExistence type="predicted"/>
<dbReference type="STRING" id="671143.DAMO_2636"/>
<dbReference type="Proteomes" id="UP000006898">
    <property type="component" value="Chromosome"/>
</dbReference>
<dbReference type="AlphaFoldDB" id="D5MK87"/>
<gene>
    <name evidence="1" type="ORF">DAMO_2636</name>
</gene>